<keyword evidence="3" id="KW-1003">Cell membrane</keyword>
<feature type="domain" description="Type II secretion system protein GspF" evidence="9">
    <location>
        <begin position="73"/>
        <end position="196"/>
    </location>
</feature>
<reference evidence="10" key="1">
    <citation type="submission" date="2021-01" db="EMBL/GenBank/DDBJ databases">
        <title>Whole genome shotgun sequence of Virgisporangium aliadipatigenens NBRC 105644.</title>
        <authorList>
            <person name="Komaki H."/>
            <person name="Tamura T."/>
        </authorList>
    </citation>
    <scope>NUCLEOTIDE SEQUENCE</scope>
    <source>
        <strain evidence="10">NBRC 105644</strain>
    </source>
</reference>
<feature type="transmembrane region" description="Helical" evidence="8">
    <location>
        <begin position="222"/>
        <end position="241"/>
    </location>
</feature>
<dbReference type="Gene3D" id="1.20.81.30">
    <property type="entry name" value="Type II secretion system (T2SS), domain F"/>
    <property type="match status" value="2"/>
</dbReference>
<evidence type="ECO:0000256" key="1">
    <source>
        <dbReference type="ARBA" id="ARBA00004429"/>
    </source>
</evidence>
<accession>A0A8J3YUT8</accession>
<keyword evidence="11" id="KW-1185">Reference proteome</keyword>
<feature type="transmembrane region" description="Helical" evidence="8">
    <location>
        <begin position="380"/>
        <end position="398"/>
    </location>
</feature>
<comment type="caution">
    <text evidence="10">The sequence shown here is derived from an EMBL/GenBank/DDBJ whole genome shotgun (WGS) entry which is preliminary data.</text>
</comment>
<evidence type="ECO:0000313" key="11">
    <source>
        <dbReference type="Proteomes" id="UP000619260"/>
    </source>
</evidence>
<keyword evidence="4" id="KW-0997">Cell inner membrane</keyword>
<proteinExistence type="inferred from homology"/>
<evidence type="ECO:0000256" key="6">
    <source>
        <dbReference type="ARBA" id="ARBA00022989"/>
    </source>
</evidence>
<dbReference type="RefSeq" id="WP_203904320.1">
    <property type="nucleotide sequence ID" value="NZ_BOPF01000040.1"/>
</dbReference>
<dbReference type="PANTHER" id="PTHR30012:SF0">
    <property type="entry name" value="TYPE II SECRETION SYSTEM PROTEIN F-RELATED"/>
    <property type="match status" value="1"/>
</dbReference>
<evidence type="ECO:0000256" key="7">
    <source>
        <dbReference type="ARBA" id="ARBA00023136"/>
    </source>
</evidence>
<evidence type="ECO:0000313" key="10">
    <source>
        <dbReference type="EMBL" id="GIJ50902.1"/>
    </source>
</evidence>
<dbReference type="FunFam" id="1.20.81.30:FF:000001">
    <property type="entry name" value="Type II secretion system protein F"/>
    <property type="match status" value="2"/>
</dbReference>
<evidence type="ECO:0000256" key="4">
    <source>
        <dbReference type="ARBA" id="ARBA00022519"/>
    </source>
</evidence>
<gene>
    <name evidence="10" type="primary">pilC</name>
    <name evidence="10" type="ORF">Val02_77880</name>
</gene>
<evidence type="ECO:0000256" key="5">
    <source>
        <dbReference type="ARBA" id="ARBA00022692"/>
    </source>
</evidence>
<evidence type="ECO:0000259" key="9">
    <source>
        <dbReference type="Pfam" id="PF00482"/>
    </source>
</evidence>
<dbReference type="Pfam" id="PF00482">
    <property type="entry name" value="T2SSF"/>
    <property type="match status" value="2"/>
</dbReference>
<protein>
    <submittedName>
        <fullName evidence="10">Type II secretion system protein F</fullName>
    </submittedName>
</protein>
<evidence type="ECO:0000256" key="8">
    <source>
        <dbReference type="SAM" id="Phobius"/>
    </source>
</evidence>
<dbReference type="PANTHER" id="PTHR30012">
    <property type="entry name" value="GENERAL SECRETION PATHWAY PROTEIN"/>
    <property type="match status" value="1"/>
</dbReference>
<dbReference type="GO" id="GO:0005886">
    <property type="term" value="C:plasma membrane"/>
    <property type="evidence" value="ECO:0007669"/>
    <property type="project" value="UniProtKB-SubCell"/>
</dbReference>
<keyword evidence="5 8" id="KW-0812">Transmembrane</keyword>
<dbReference type="InterPro" id="IPR003004">
    <property type="entry name" value="GspF/PilC"/>
</dbReference>
<dbReference type="Proteomes" id="UP000619260">
    <property type="component" value="Unassembled WGS sequence"/>
</dbReference>
<comment type="similarity">
    <text evidence="2">Belongs to the GSP F family.</text>
</comment>
<feature type="transmembrane region" description="Helical" evidence="8">
    <location>
        <begin position="175"/>
        <end position="202"/>
    </location>
</feature>
<organism evidence="10 11">
    <name type="scientific">Virgisporangium aliadipatigenens</name>
    <dbReference type="NCBI Taxonomy" id="741659"/>
    <lineage>
        <taxon>Bacteria</taxon>
        <taxon>Bacillati</taxon>
        <taxon>Actinomycetota</taxon>
        <taxon>Actinomycetes</taxon>
        <taxon>Micromonosporales</taxon>
        <taxon>Micromonosporaceae</taxon>
        <taxon>Virgisporangium</taxon>
    </lineage>
</organism>
<name>A0A8J3YUT8_9ACTN</name>
<dbReference type="AlphaFoldDB" id="A0A8J3YUT8"/>
<feature type="domain" description="Type II secretion system protein GspF" evidence="9">
    <location>
        <begin position="277"/>
        <end position="399"/>
    </location>
</feature>
<comment type="subcellular location">
    <subcellularLocation>
        <location evidence="1">Cell inner membrane</location>
        <topology evidence="1">Multi-pass membrane protein</topology>
    </subcellularLocation>
</comment>
<sequence>MALTKTFEYKALGADGKQAKGKIEAANETAAAQLLRQQGQVPLKISEAGGGLSKELTIPGIGGRVKLKDLAVFSRQFATMTSSGMSLLRSLAVLEDQATKPAMRKALNEVRLDIEGGMALSAAFARQEKIFPLLMIAMVRAGETGGFLDGALERIAFNFEKDAVLRGKIKSAMTYPVIVLGFTGILISGVLKFIVPIFEGMFKQLGGKLPLPTQLIVDASHSLVWSLPLAVVVGVVGTILFRKGLKAKPGLRLWFDRMKLKVPVFGPLFTKIAISRFSRNLGTLLGVGVPVMQALEVVGATTGNAVIGNAMADLAQSVRDGQAMSAPMSKHAVFPRMVTQMIEVGEESGQISQMLDKVADFYDREVDSAAESLTAAIEPIMVLLMGGVVGGMVITLYLPMFDIFQNIQGAD</sequence>
<evidence type="ECO:0000256" key="3">
    <source>
        <dbReference type="ARBA" id="ARBA00022475"/>
    </source>
</evidence>
<dbReference type="PRINTS" id="PR00812">
    <property type="entry name" value="BCTERIALGSPF"/>
</dbReference>
<dbReference type="EMBL" id="BOPF01000040">
    <property type="protein sequence ID" value="GIJ50902.1"/>
    <property type="molecule type" value="Genomic_DNA"/>
</dbReference>
<keyword evidence="7 8" id="KW-0472">Membrane</keyword>
<keyword evidence="6 8" id="KW-1133">Transmembrane helix</keyword>
<dbReference type="InterPro" id="IPR018076">
    <property type="entry name" value="T2SS_GspF_dom"/>
</dbReference>
<evidence type="ECO:0000256" key="2">
    <source>
        <dbReference type="ARBA" id="ARBA00005745"/>
    </source>
</evidence>
<dbReference type="InterPro" id="IPR042094">
    <property type="entry name" value="T2SS_GspF_sf"/>
</dbReference>